<reference evidence="1" key="2">
    <citation type="journal article" date="2021" name="PeerJ">
        <title>Extensive microbial diversity within the chicken gut microbiome revealed by metagenomics and culture.</title>
        <authorList>
            <person name="Gilroy R."/>
            <person name="Ravi A."/>
            <person name="Getino M."/>
            <person name="Pursley I."/>
            <person name="Horton D.L."/>
            <person name="Alikhan N.F."/>
            <person name="Baker D."/>
            <person name="Gharbi K."/>
            <person name="Hall N."/>
            <person name="Watson M."/>
            <person name="Adriaenssens E.M."/>
            <person name="Foster-Nyarko E."/>
            <person name="Jarju S."/>
            <person name="Secka A."/>
            <person name="Antonio M."/>
            <person name="Oren A."/>
            <person name="Chaudhuri R.R."/>
            <person name="La Ragione R."/>
            <person name="Hildebrand F."/>
            <person name="Pallen M.J."/>
        </authorList>
    </citation>
    <scope>NUCLEOTIDE SEQUENCE</scope>
    <source>
        <strain evidence="1">CHK199-13235</strain>
    </source>
</reference>
<dbReference type="Proteomes" id="UP000824002">
    <property type="component" value="Unassembled WGS sequence"/>
</dbReference>
<accession>A0A9D1FMS3</accession>
<reference evidence="1" key="1">
    <citation type="submission" date="2020-10" db="EMBL/GenBank/DDBJ databases">
        <authorList>
            <person name="Gilroy R."/>
        </authorList>
    </citation>
    <scope>NUCLEOTIDE SEQUENCE</scope>
    <source>
        <strain evidence="1">CHK199-13235</strain>
    </source>
</reference>
<sequence length="85" mass="9521">MKIELPNFHYFYSKNPYSGSLGGFRFRLEPGDGQLKAIAWPGPNCMEATDPALLRTEEFALTEEGLGAAGEWLTSQCEEWTYKGV</sequence>
<evidence type="ECO:0000313" key="2">
    <source>
        <dbReference type="Proteomes" id="UP000824002"/>
    </source>
</evidence>
<dbReference type="EMBL" id="DVJP01000050">
    <property type="protein sequence ID" value="HIS76691.1"/>
    <property type="molecule type" value="Genomic_DNA"/>
</dbReference>
<name>A0A9D1FMS3_9FIRM</name>
<organism evidence="1 2">
    <name type="scientific">Candidatus Merdivicinus excrementipullorum</name>
    <dbReference type="NCBI Taxonomy" id="2840867"/>
    <lineage>
        <taxon>Bacteria</taxon>
        <taxon>Bacillati</taxon>
        <taxon>Bacillota</taxon>
        <taxon>Clostridia</taxon>
        <taxon>Eubacteriales</taxon>
        <taxon>Oscillospiraceae</taxon>
        <taxon>Oscillospiraceae incertae sedis</taxon>
        <taxon>Candidatus Merdivicinus</taxon>
    </lineage>
</organism>
<gene>
    <name evidence="1" type="ORF">IAB51_07750</name>
</gene>
<comment type="caution">
    <text evidence="1">The sequence shown here is derived from an EMBL/GenBank/DDBJ whole genome shotgun (WGS) entry which is preliminary data.</text>
</comment>
<proteinExistence type="predicted"/>
<dbReference type="AlphaFoldDB" id="A0A9D1FMS3"/>
<evidence type="ECO:0000313" key="1">
    <source>
        <dbReference type="EMBL" id="HIS76691.1"/>
    </source>
</evidence>
<protein>
    <submittedName>
        <fullName evidence="1">Uncharacterized protein</fullName>
    </submittedName>
</protein>